<dbReference type="SUPFAM" id="SSF55781">
    <property type="entry name" value="GAF domain-like"/>
    <property type="match status" value="1"/>
</dbReference>
<accession>A0A249PCB3</accession>
<keyword evidence="2" id="KW-0238">DNA-binding</keyword>
<evidence type="ECO:0000256" key="2">
    <source>
        <dbReference type="ARBA" id="ARBA00023125"/>
    </source>
</evidence>
<dbReference type="Pfam" id="PF09339">
    <property type="entry name" value="HTH_IclR"/>
    <property type="match status" value="1"/>
</dbReference>
<dbReference type="eggNOG" id="COG1414">
    <property type="taxonomic scope" value="Bacteria"/>
</dbReference>
<organism evidence="7 8">
    <name type="scientific">Sinorhizobium sojae CCBAU 05684</name>
    <dbReference type="NCBI Taxonomy" id="716928"/>
    <lineage>
        <taxon>Bacteria</taxon>
        <taxon>Pseudomonadati</taxon>
        <taxon>Pseudomonadota</taxon>
        <taxon>Alphaproteobacteria</taxon>
        <taxon>Hyphomicrobiales</taxon>
        <taxon>Rhizobiaceae</taxon>
        <taxon>Sinorhizobium/Ensifer group</taxon>
        <taxon>Sinorhizobium</taxon>
    </lineage>
</organism>
<feature type="domain" description="IclR-ED" evidence="6">
    <location>
        <begin position="84"/>
        <end position="263"/>
    </location>
</feature>
<name>A0A249PCB3_9HYPH</name>
<evidence type="ECO:0000256" key="3">
    <source>
        <dbReference type="ARBA" id="ARBA00023163"/>
    </source>
</evidence>
<dbReference type="InterPro" id="IPR036390">
    <property type="entry name" value="WH_DNA-bd_sf"/>
</dbReference>
<dbReference type="InterPro" id="IPR014757">
    <property type="entry name" value="Tscrpt_reg_IclR_C"/>
</dbReference>
<dbReference type="Gene3D" id="1.10.10.10">
    <property type="entry name" value="Winged helix-like DNA-binding domain superfamily/Winged helix DNA-binding domain"/>
    <property type="match status" value="1"/>
</dbReference>
<gene>
    <name evidence="7" type="ORF">SJ05684_c19600</name>
</gene>
<dbReference type="Proteomes" id="UP000217211">
    <property type="component" value="Chromosome"/>
</dbReference>
<evidence type="ECO:0000256" key="4">
    <source>
        <dbReference type="SAM" id="MobiDB-lite"/>
    </source>
</evidence>
<dbReference type="AlphaFoldDB" id="A0A249PCB3"/>
<reference evidence="7 8" key="1">
    <citation type="submission" date="2017-08" db="EMBL/GenBank/DDBJ databases">
        <title>Multipartite genome sequences of Sinorhizobium species nodulating soybeans.</title>
        <authorList>
            <person name="Tian C.F."/>
        </authorList>
    </citation>
    <scope>NUCLEOTIDE SEQUENCE [LARGE SCALE GENOMIC DNA]</scope>
    <source>
        <strain evidence="7 8">CCBAU 05684</strain>
    </source>
</reference>
<dbReference type="InterPro" id="IPR036388">
    <property type="entry name" value="WH-like_DNA-bd_sf"/>
</dbReference>
<dbReference type="STRING" id="716928.GCA_000261485_00104"/>
<feature type="region of interest" description="Disordered" evidence="4">
    <location>
        <begin position="1"/>
        <end position="21"/>
    </location>
</feature>
<dbReference type="Gene3D" id="3.30.450.40">
    <property type="match status" value="1"/>
</dbReference>
<keyword evidence="3" id="KW-0804">Transcription</keyword>
<dbReference type="InterPro" id="IPR011991">
    <property type="entry name" value="ArsR-like_HTH"/>
</dbReference>
<evidence type="ECO:0000313" key="7">
    <source>
        <dbReference type="EMBL" id="ASY63402.1"/>
    </source>
</evidence>
<dbReference type="PROSITE" id="PS51077">
    <property type="entry name" value="HTH_ICLR"/>
    <property type="match status" value="1"/>
</dbReference>
<dbReference type="Pfam" id="PF01614">
    <property type="entry name" value="IclR_C"/>
    <property type="match status" value="1"/>
</dbReference>
<dbReference type="CDD" id="cd00090">
    <property type="entry name" value="HTH_ARSR"/>
    <property type="match status" value="1"/>
</dbReference>
<dbReference type="SUPFAM" id="SSF46785">
    <property type="entry name" value="Winged helix' DNA-binding domain"/>
    <property type="match status" value="1"/>
</dbReference>
<evidence type="ECO:0000256" key="1">
    <source>
        <dbReference type="ARBA" id="ARBA00023015"/>
    </source>
</evidence>
<dbReference type="InterPro" id="IPR005471">
    <property type="entry name" value="Tscrpt_reg_IclR_N"/>
</dbReference>
<feature type="domain" description="HTH iclR-type" evidence="5">
    <location>
        <begin position="21"/>
        <end position="83"/>
    </location>
</feature>
<keyword evidence="8" id="KW-1185">Reference proteome</keyword>
<proteinExistence type="predicted"/>
<dbReference type="SMART" id="SM00346">
    <property type="entry name" value="HTH_ICLR"/>
    <property type="match status" value="1"/>
</dbReference>
<evidence type="ECO:0000259" key="5">
    <source>
        <dbReference type="PROSITE" id="PS51077"/>
    </source>
</evidence>
<dbReference type="EMBL" id="CP023067">
    <property type="protein sequence ID" value="ASY63402.1"/>
    <property type="molecule type" value="Genomic_DNA"/>
</dbReference>
<dbReference type="InterPro" id="IPR050707">
    <property type="entry name" value="HTH_MetabolicPath_Reg"/>
</dbReference>
<evidence type="ECO:0000259" key="6">
    <source>
        <dbReference type="PROSITE" id="PS51078"/>
    </source>
</evidence>
<dbReference type="PANTHER" id="PTHR30136:SF7">
    <property type="entry name" value="HTH-TYPE TRANSCRIPTIONAL REGULATOR KDGR-RELATED"/>
    <property type="match status" value="1"/>
</dbReference>
<dbReference type="PROSITE" id="PS51078">
    <property type="entry name" value="ICLR_ED"/>
    <property type="match status" value="1"/>
</dbReference>
<dbReference type="GO" id="GO:0003677">
    <property type="term" value="F:DNA binding"/>
    <property type="evidence" value="ECO:0007669"/>
    <property type="project" value="UniProtKB-KW"/>
</dbReference>
<dbReference type="GO" id="GO:0045892">
    <property type="term" value="P:negative regulation of DNA-templated transcription"/>
    <property type="evidence" value="ECO:0007669"/>
    <property type="project" value="TreeGrafter"/>
</dbReference>
<dbReference type="PANTHER" id="PTHR30136">
    <property type="entry name" value="HELIX-TURN-HELIX TRANSCRIPTIONAL REGULATOR, ICLR FAMILY"/>
    <property type="match status" value="1"/>
</dbReference>
<keyword evidence="1" id="KW-0805">Transcription regulation</keyword>
<protein>
    <submittedName>
        <fullName evidence="7">Transcriptional regulator, IclR family</fullName>
    </submittedName>
</protein>
<dbReference type="GO" id="GO:0003700">
    <property type="term" value="F:DNA-binding transcription factor activity"/>
    <property type="evidence" value="ECO:0007669"/>
    <property type="project" value="TreeGrafter"/>
</dbReference>
<evidence type="ECO:0000313" key="8">
    <source>
        <dbReference type="Proteomes" id="UP000217211"/>
    </source>
</evidence>
<sequence>MDKKPANGLGGEQEQDDKYRAPALDKGLDILEILAEQSGSMTRTEIVREMGLSPSQIFRMLERLVARGYVARSEGGDRYSLTMKMFLLANRHPPTRRLIAQAQPLMDNFAQETGQACHLVVPEAGNGLIVAQASPKGHWEFRARVGGELDLYTTGSGLTLIAFQRPERRVQALEHWGCKQPEQHLAAIGAHLEDVRAAGFRLGPSGYLVGVTDISAPICDPGGEAFAVLTCAFIEHPADRDSEARSKTLAKLLQLSAELSCSH</sequence>
<dbReference type="KEGG" id="esj:SJ05684_c19600"/>
<dbReference type="InterPro" id="IPR029016">
    <property type="entry name" value="GAF-like_dom_sf"/>
</dbReference>